<dbReference type="CDD" id="cd19867">
    <property type="entry name" value="DSRM_DGCR8_rpt1"/>
    <property type="match status" value="1"/>
</dbReference>
<dbReference type="SMART" id="SM00358">
    <property type="entry name" value="DSRM"/>
    <property type="match status" value="1"/>
</dbReference>
<feature type="domain" description="DRBM" evidence="4">
    <location>
        <begin position="321"/>
        <end position="388"/>
    </location>
</feature>
<dbReference type="Proteomes" id="UP000694867">
    <property type="component" value="Unplaced"/>
</dbReference>
<dbReference type="PROSITE" id="PS50137">
    <property type="entry name" value="DS_RBD"/>
    <property type="match status" value="1"/>
</dbReference>
<dbReference type="Pfam" id="PF00035">
    <property type="entry name" value="dsrm"/>
    <property type="match status" value="1"/>
</dbReference>
<dbReference type="RefSeq" id="XP_028968287.1">
    <property type="nucleotide sequence ID" value="XM_029112454.1"/>
</dbReference>
<dbReference type="GO" id="GO:0042802">
    <property type="term" value="F:identical protein binding"/>
    <property type="evidence" value="ECO:0007669"/>
    <property type="project" value="InterPro"/>
</dbReference>
<dbReference type="SUPFAM" id="SSF54768">
    <property type="entry name" value="dsRNA-binding domain-like"/>
    <property type="match status" value="1"/>
</dbReference>
<feature type="compositionally biased region" description="Polar residues" evidence="2">
    <location>
        <begin position="1"/>
        <end position="10"/>
    </location>
</feature>
<feature type="compositionally biased region" description="Acidic residues" evidence="2">
    <location>
        <begin position="62"/>
        <end position="73"/>
    </location>
</feature>
<feature type="domain" description="WW" evidence="3">
    <location>
        <begin position="110"/>
        <end position="143"/>
    </location>
</feature>
<organism evidence="5 6">
    <name type="scientific">Galendromus occidentalis</name>
    <name type="common">western predatory mite</name>
    <dbReference type="NCBI Taxonomy" id="34638"/>
    <lineage>
        <taxon>Eukaryota</taxon>
        <taxon>Metazoa</taxon>
        <taxon>Ecdysozoa</taxon>
        <taxon>Arthropoda</taxon>
        <taxon>Chelicerata</taxon>
        <taxon>Arachnida</taxon>
        <taxon>Acari</taxon>
        <taxon>Parasitiformes</taxon>
        <taxon>Mesostigmata</taxon>
        <taxon>Gamasina</taxon>
        <taxon>Phytoseioidea</taxon>
        <taxon>Phytoseiidae</taxon>
        <taxon>Typhlodrominae</taxon>
        <taxon>Galendromus</taxon>
    </lineage>
</organism>
<dbReference type="FunFam" id="3.30.160.20:FF:000021">
    <property type="entry name" value="Microprocessor complex subunit DGCR8"/>
    <property type="match status" value="1"/>
</dbReference>
<evidence type="ECO:0000256" key="2">
    <source>
        <dbReference type="SAM" id="MobiDB-lite"/>
    </source>
</evidence>
<evidence type="ECO:0000259" key="3">
    <source>
        <dbReference type="PROSITE" id="PS50020"/>
    </source>
</evidence>
<dbReference type="PANTHER" id="PTHR13482">
    <property type="entry name" value="MICRORNA PROCESSOR COMPLEX SUBUNIT DGCR8"/>
    <property type="match status" value="1"/>
</dbReference>
<accession>A0AAJ7SGK5</accession>
<sequence>MSDSLGSPPQTDVLETPDLPPLPPVPPPPIPPPPIGVDEPTPETPAGPEDCANSNKRKADFSSDDDSEDSVASDEIDKLLDESLKEARKAEDVIIRKKLICKRYTKDVYDILPEDWVMINHICGLPLYLNRKTRVCTWSRPYFLGPGSARKHEVPQSAIPCLHYERIAEKSVIGEASAEPMLVDAPKDEVGSEQRPTETSEENAPSEAPSTTEAATTGDPTSLTPQQLQVMNKVGIETAQECQVHLNAEQLRDYAKSRFDIEEVTVRQFKSWGARREFQREKKVKNPPTLPSSTHLITCEIPSSGVRNKRKEFVLNPYGKGPVGILHEFVQHSLREQPKYTFKELASSETPYCATLLIAEVEYGTGYGSSKKQAKTAAAQAALDILLPSWRGLQKSDEKDEKDPAQASKQHELDFFDDIAIEDPRLAGLCTTTGQQSPFHILVECLRRNFGLVNESEIKHQVLKENEKSQRIVYQMSVGSHTVKVRAKNKRDGKQLASQQLLAKMHQYISTWGGILRLYGHNSYKTPRDKRQEQQAITDLQTKSTATGPNHFILSKLQEEMLKLPAEQREAQGAGSNNMNMVKM</sequence>
<feature type="region of interest" description="Disordered" evidence="2">
    <location>
        <begin position="1"/>
        <end position="73"/>
    </location>
</feature>
<dbReference type="GO" id="GO:0070877">
    <property type="term" value="C:microprocessor complex"/>
    <property type="evidence" value="ECO:0007669"/>
    <property type="project" value="InterPro"/>
</dbReference>
<dbReference type="InterPro" id="IPR040375">
    <property type="entry name" value="DGCR8"/>
</dbReference>
<dbReference type="PROSITE" id="PS50020">
    <property type="entry name" value="WW_DOMAIN_2"/>
    <property type="match status" value="1"/>
</dbReference>
<reference evidence="6" key="1">
    <citation type="submission" date="2025-08" db="UniProtKB">
        <authorList>
            <consortium name="RefSeq"/>
        </authorList>
    </citation>
    <scope>IDENTIFICATION</scope>
</reference>
<dbReference type="CDD" id="cd19868">
    <property type="entry name" value="DSRM_DGCR8_rpt2"/>
    <property type="match status" value="1"/>
</dbReference>
<protein>
    <submittedName>
        <fullName evidence="6">Microprocessor complex subunit DGCR8</fullName>
    </submittedName>
</protein>
<evidence type="ECO:0000256" key="1">
    <source>
        <dbReference type="PROSITE-ProRule" id="PRU00266"/>
    </source>
</evidence>
<dbReference type="Gene3D" id="3.30.160.590">
    <property type="match status" value="1"/>
</dbReference>
<evidence type="ECO:0000259" key="4">
    <source>
        <dbReference type="PROSITE" id="PS50137"/>
    </source>
</evidence>
<dbReference type="Gene3D" id="3.30.160.20">
    <property type="match status" value="2"/>
</dbReference>
<dbReference type="Gene3D" id="2.20.70.10">
    <property type="match status" value="1"/>
</dbReference>
<feature type="compositionally biased region" description="Low complexity" evidence="2">
    <location>
        <begin position="205"/>
        <end position="217"/>
    </location>
</feature>
<dbReference type="GO" id="GO:0020037">
    <property type="term" value="F:heme binding"/>
    <property type="evidence" value="ECO:0007669"/>
    <property type="project" value="InterPro"/>
</dbReference>
<gene>
    <name evidence="6" type="primary">LOC100899478</name>
</gene>
<dbReference type="AlphaFoldDB" id="A0AAJ7SGK5"/>
<dbReference type="InterPro" id="IPR001202">
    <property type="entry name" value="WW_dom"/>
</dbReference>
<proteinExistence type="predicted"/>
<evidence type="ECO:0000313" key="5">
    <source>
        <dbReference type="Proteomes" id="UP000694867"/>
    </source>
</evidence>
<dbReference type="PANTHER" id="PTHR13482:SF3">
    <property type="entry name" value="MICROPROCESSOR COMPLEX SUBUNIT DGCR8"/>
    <property type="match status" value="1"/>
</dbReference>
<feature type="compositionally biased region" description="Pro residues" evidence="2">
    <location>
        <begin position="18"/>
        <end position="35"/>
    </location>
</feature>
<dbReference type="GO" id="GO:0070878">
    <property type="term" value="F:primary miRNA binding"/>
    <property type="evidence" value="ECO:0007669"/>
    <property type="project" value="TreeGrafter"/>
</dbReference>
<dbReference type="InterPro" id="IPR014720">
    <property type="entry name" value="dsRBD_dom"/>
</dbReference>
<dbReference type="CTD" id="43728"/>
<feature type="compositionally biased region" description="Basic and acidic residues" evidence="2">
    <location>
        <begin position="185"/>
        <end position="198"/>
    </location>
</feature>
<name>A0AAJ7SGK5_9ACAR</name>
<keyword evidence="5" id="KW-1185">Reference proteome</keyword>
<dbReference type="KEGG" id="goe:100899478"/>
<dbReference type="GO" id="GO:0003725">
    <property type="term" value="F:double-stranded RNA binding"/>
    <property type="evidence" value="ECO:0007669"/>
    <property type="project" value="TreeGrafter"/>
</dbReference>
<dbReference type="GeneID" id="100899478"/>
<keyword evidence="1" id="KW-0694">RNA-binding</keyword>
<evidence type="ECO:0000313" key="6">
    <source>
        <dbReference type="RefSeq" id="XP_028968287.1"/>
    </source>
</evidence>
<feature type="region of interest" description="Disordered" evidence="2">
    <location>
        <begin position="178"/>
        <end position="223"/>
    </location>
</feature>
<dbReference type="GO" id="GO:0031053">
    <property type="term" value="P:primary miRNA processing"/>
    <property type="evidence" value="ECO:0007669"/>
    <property type="project" value="InterPro"/>
</dbReference>